<keyword evidence="2 5" id="KW-0547">Nucleotide-binding</keyword>
<evidence type="ECO:0000313" key="6">
    <source>
        <dbReference type="Proteomes" id="UP000035763"/>
    </source>
</evidence>
<keyword evidence="3" id="KW-0234">DNA repair</keyword>
<dbReference type="Gene3D" id="3.90.320.10">
    <property type="match status" value="1"/>
</dbReference>
<dbReference type="GO" id="GO:0006281">
    <property type="term" value="P:DNA repair"/>
    <property type="evidence" value="ECO:0007669"/>
    <property type="project" value="UniProtKB-KW"/>
</dbReference>
<dbReference type="SUPFAM" id="SSF52980">
    <property type="entry name" value="Restriction endonuclease-like"/>
    <property type="match status" value="1"/>
</dbReference>
<evidence type="ECO:0000259" key="4">
    <source>
        <dbReference type="Pfam" id="PF12705"/>
    </source>
</evidence>
<protein>
    <submittedName>
        <fullName evidence="5">UvrD/REP helicase</fullName>
    </submittedName>
</protein>
<organism evidence="5 6">
    <name type="scientific">Nostocoides australiense Ben110</name>
    <dbReference type="NCBI Taxonomy" id="1193182"/>
    <lineage>
        <taxon>Bacteria</taxon>
        <taxon>Bacillati</taxon>
        <taxon>Actinomycetota</taxon>
        <taxon>Actinomycetes</taxon>
        <taxon>Micrococcales</taxon>
        <taxon>Intrasporangiaceae</taxon>
        <taxon>Nostocoides</taxon>
    </lineage>
</organism>
<keyword evidence="2 5" id="KW-0347">Helicase</keyword>
<dbReference type="GO" id="GO:0004386">
    <property type="term" value="F:helicase activity"/>
    <property type="evidence" value="ECO:0007669"/>
    <property type="project" value="UniProtKB-KW"/>
</dbReference>
<dbReference type="Proteomes" id="UP000035763">
    <property type="component" value="Unassembled WGS sequence"/>
</dbReference>
<evidence type="ECO:0000313" key="5">
    <source>
        <dbReference type="EMBL" id="CCH72652.1"/>
    </source>
</evidence>
<name>W6JUN8_9MICO</name>
<dbReference type="InterPro" id="IPR011335">
    <property type="entry name" value="Restrct_endonuc-II-like"/>
</dbReference>
<dbReference type="Pfam" id="PF12705">
    <property type="entry name" value="PDDEXK_1"/>
    <property type="match status" value="1"/>
</dbReference>
<reference evidence="5 6" key="1">
    <citation type="journal article" date="2013" name="ISME J.">
        <title>A metabolic model for members of the genus Tetrasphaera involved in enhanced biological phosphorus removal.</title>
        <authorList>
            <person name="Kristiansen R."/>
            <person name="Nguyen H.T.T."/>
            <person name="Saunders A.M."/>
            <person name="Nielsen J.L."/>
            <person name="Wimmer R."/>
            <person name="Le V.Q."/>
            <person name="McIlroy S.J."/>
            <person name="Petrovski S."/>
            <person name="Seviour R.J."/>
            <person name="Calteau A."/>
            <person name="Nielsen K.L."/>
            <person name="Nielsen P.H."/>
        </authorList>
    </citation>
    <scope>NUCLEOTIDE SEQUENCE [LARGE SCALE GENOMIC DNA]</scope>
    <source>
        <strain evidence="5 6">Ben110</strain>
    </source>
</reference>
<dbReference type="STRING" id="1193182.BN11_1860001"/>
<keyword evidence="1" id="KW-0227">DNA damage</keyword>
<accession>W6JUN8</accession>
<dbReference type="InterPro" id="IPR038726">
    <property type="entry name" value="PDDEXK_AddAB-type"/>
</dbReference>
<evidence type="ECO:0000256" key="2">
    <source>
        <dbReference type="ARBA" id="ARBA00022806"/>
    </source>
</evidence>
<sequence length="321" mass="34339">MLLTCAVWGGPKTPRVPSRFLLELREQRPDLLTTLGWCPDPPADATNPALAEPVSVSWPPHAPVADPVREGAGAVAAAMGRPDLSDHVLPREVAVLVAERQARIDGSGSFPVQSAPGGPWRLLDALGGHVSTSQLVSFAAEPDDFAVGVRRPMPQRPSVATRRGTAFHAWIERHYRRAALLEPDDLPGSADPDTGEQVDLEDLIARFRASDWAEREPLDAEVMVETVVAGTAVRGRIDAVFLEPDGSVTIVDWKSGAPPGGQEAHAAAVQLATYRIAYARLTGRDPDTVRAAFYYAATGETVYPPLRSASELTALVATLRG</sequence>
<dbReference type="AlphaFoldDB" id="W6JUN8"/>
<keyword evidence="6" id="KW-1185">Reference proteome</keyword>
<keyword evidence="2 5" id="KW-0378">Hydrolase</keyword>
<comment type="caution">
    <text evidence="5">The sequence shown here is derived from an EMBL/GenBank/DDBJ whole genome shotgun (WGS) entry which is preliminary data.</text>
</comment>
<dbReference type="InterPro" id="IPR011604">
    <property type="entry name" value="PDDEXK-like_dom_sf"/>
</dbReference>
<feature type="domain" description="PD-(D/E)XK endonuclease-like" evidence="4">
    <location>
        <begin position="129"/>
        <end position="299"/>
    </location>
</feature>
<evidence type="ECO:0000256" key="1">
    <source>
        <dbReference type="ARBA" id="ARBA00022763"/>
    </source>
</evidence>
<evidence type="ECO:0000256" key="3">
    <source>
        <dbReference type="ARBA" id="ARBA00023204"/>
    </source>
</evidence>
<dbReference type="EMBL" id="CAJA01000097">
    <property type="protein sequence ID" value="CCH72652.1"/>
    <property type="molecule type" value="Genomic_DNA"/>
</dbReference>
<gene>
    <name evidence="5" type="ORF">BN11_1860001</name>
</gene>
<proteinExistence type="predicted"/>
<keyword evidence="2 5" id="KW-0067">ATP-binding</keyword>